<dbReference type="Pfam" id="PF00085">
    <property type="entry name" value="Thioredoxin"/>
    <property type="match status" value="1"/>
</dbReference>
<reference evidence="5 6" key="1">
    <citation type="submission" date="2021-03" db="EMBL/GenBank/DDBJ databases">
        <title>Assistant Professor.</title>
        <authorList>
            <person name="Huq M.A."/>
        </authorList>
    </citation>
    <scope>NUCLEOTIDE SEQUENCE [LARGE SCALE GENOMIC DNA]</scope>
    <source>
        <strain evidence="5 6">MAH-29</strain>
    </source>
</reference>
<dbReference type="PROSITE" id="PS50206">
    <property type="entry name" value="RHODANESE_3"/>
    <property type="match status" value="1"/>
</dbReference>
<dbReference type="EMBL" id="JAGHKO010000024">
    <property type="protein sequence ID" value="MBO9205255.1"/>
    <property type="molecule type" value="Genomic_DNA"/>
</dbReference>
<dbReference type="PRINTS" id="PR00421">
    <property type="entry name" value="THIOREDOXIN"/>
</dbReference>
<keyword evidence="6" id="KW-1185">Reference proteome</keyword>
<evidence type="ECO:0000313" key="5">
    <source>
        <dbReference type="EMBL" id="MBO9205255.1"/>
    </source>
</evidence>
<comment type="caution">
    <text evidence="5">The sequence shown here is derived from an EMBL/GenBank/DDBJ whole genome shotgun (WGS) entry which is preliminary data.</text>
</comment>
<dbReference type="PANTHER" id="PTHR43031">
    <property type="entry name" value="FAD-DEPENDENT OXIDOREDUCTASE"/>
    <property type="match status" value="1"/>
</dbReference>
<dbReference type="CDD" id="cd00158">
    <property type="entry name" value="RHOD"/>
    <property type="match status" value="1"/>
</dbReference>
<accession>A0ABS3Z6E2</accession>
<feature type="signal peptide" evidence="2">
    <location>
        <begin position="1"/>
        <end position="20"/>
    </location>
</feature>
<name>A0ABS3Z6E2_9BACT</name>
<sequence length="227" mass="25472">MSNIGLAVAAILLFSCNSMAQKSNLSVQEFEKAIGQKDIQLLDVRTPGEYQSGHLANAFLADWTNQQEFIWRVTALDNSKPVYVYCLSGGRSDAANRWLHKNGFTAYSLSGGINAWQKENKPLVIDKPVEQMSKEAYLASIPKDKTVLVDFSAQWCPPCKKMEPVLEKLEKDHGLKFTLLKIDGGSQTQLCNALQVDAFPTFILYKQGKPVWRKTGIVEIKDFIDRL</sequence>
<evidence type="ECO:0000256" key="2">
    <source>
        <dbReference type="SAM" id="SignalP"/>
    </source>
</evidence>
<dbReference type="InterPro" id="IPR036249">
    <property type="entry name" value="Thioredoxin-like_sf"/>
</dbReference>
<dbReference type="Gene3D" id="3.40.30.10">
    <property type="entry name" value="Glutaredoxin"/>
    <property type="match status" value="1"/>
</dbReference>
<keyword evidence="2" id="KW-0732">Signal</keyword>
<organism evidence="5 6">
    <name type="scientific">Niastella soli</name>
    <dbReference type="NCBI Taxonomy" id="2821487"/>
    <lineage>
        <taxon>Bacteria</taxon>
        <taxon>Pseudomonadati</taxon>
        <taxon>Bacteroidota</taxon>
        <taxon>Chitinophagia</taxon>
        <taxon>Chitinophagales</taxon>
        <taxon>Chitinophagaceae</taxon>
        <taxon>Niastella</taxon>
    </lineage>
</organism>
<evidence type="ECO:0000259" key="4">
    <source>
        <dbReference type="PROSITE" id="PS51352"/>
    </source>
</evidence>
<dbReference type="Pfam" id="PF00581">
    <property type="entry name" value="Rhodanese"/>
    <property type="match status" value="1"/>
</dbReference>
<dbReference type="InterPro" id="IPR050229">
    <property type="entry name" value="GlpE_sulfurtransferase"/>
</dbReference>
<dbReference type="SUPFAM" id="SSF52833">
    <property type="entry name" value="Thioredoxin-like"/>
    <property type="match status" value="1"/>
</dbReference>
<feature type="chain" id="PRO_5046897559" evidence="2">
    <location>
        <begin position="21"/>
        <end position="227"/>
    </location>
</feature>
<dbReference type="InterPro" id="IPR013766">
    <property type="entry name" value="Thioredoxin_domain"/>
</dbReference>
<dbReference type="PROSITE" id="PS51352">
    <property type="entry name" value="THIOREDOXIN_2"/>
    <property type="match status" value="1"/>
</dbReference>
<dbReference type="PANTHER" id="PTHR43031:SF16">
    <property type="entry name" value="OXIDOREDUCTASE"/>
    <property type="match status" value="1"/>
</dbReference>
<dbReference type="CDD" id="cd02947">
    <property type="entry name" value="TRX_family"/>
    <property type="match status" value="1"/>
</dbReference>
<dbReference type="InterPro" id="IPR001763">
    <property type="entry name" value="Rhodanese-like_dom"/>
</dbReference>
<dbReference type="Proteomes" id="UP000677244">
    <property type="component" value="Unassembled WGS sequence"/>
</dbReference>
<dbReference type="InterPro" id="IPR017937">
    <property type="entry name" value="Thioredoxin_CS"/>
</dbReference>
<dbReference type="SMART" id="SM00450">
    <property type="entry name" value="RHOD"/>
    <property type="match status" value="1"/>
</dbReference>
<evidence type="ECO:0000256" key="1">
    <source>
        <dbReference type="ARBA" id="ARBA00023284"/>
    </source>
</evidence>
<dbReference type="Gene3D" id="3.40.250.10">
    <property type="entry name" value="Rhodanese-like domain"/>
    <property type="match status" value="1"/>
</dbReference>
<gene>
    <name evidence="5" type="ORF">J7I42_33515</name>
</gene>
<feature type="domain" description="Rhodanese" evidence="3">
    <location>
        <begin position="35"/>
        <end position="125"/>
    </location>
</feature>
<dbReference type="SUPFAM" id="SSF52821">
    <property type="entry name" value="Rhodanese/Cell cycle control phosphatase"/>
    <property type="match status" value="1"/>
</dbReference>
<keyword evidence="1" id="KW-0676">Redox-active center</keyword>
<dbReference type="PROSITE" id="PS00194">
    <property type="entry name" value="THIOREDOXIN_1"/>
    <property type="match status" value="1"/>
</dbReference>
<evidence type="ECO:0000313" key="6">
    <source>
        <dbReference type="Proteomes" id="UP000677244"/>
    </source>
</evidence>
<protein>
    <submittedName>
        <fullName evidence="5">Thioredoxin fold domain-containing protein</fullName>
    </submittedName>
</protein>
<dbReference type="InterPro" id="IPR036873">
    <property type="entry name" value="Rhodanese-like_dom_sf"/>
</dbReference>
<evidence type="ECO:0000259" key="3">
    <source>
        <dbReference type="PROSITE" id="PS50206"/>
    </source>
</evidence>
<proteinExistence type="predicted"/>
<dbReference type="RefSeq" id="WP_209144655.1">
    <property type="nucleotide sequence ID" value="NZ_JAGHKO010000024.1"/>
</dbReference>
<feature type="domain" description="Thioredoxin" evidence="4">
    <location>
        <begin position="123"/>
        <end position="227"/>
    </location>
</feature>